<evidence type="ECO:0000259" key="2">
    <source>
        <dbReference type="Pfam" id="PF03372"/>
    </source>
</evidence>
<dbReference type="Pfam" id="PF03372">
    <property type="entry name" value="Exo_endo_phos"/>
    <property type="match status" value="1"/>
</dbReference>
<dbReference type="SUPFAM" id="SSF56219">
    <property type="entry name" value="DNase I-like"/>
    <property type="match status" value="1"/>
</dbReference>
<dbReference type="Gene3D" id="3.60.10.10">
    <property type="entry name" value="Endonuclease/exonuclease/phosphatase"/>
    <property type="match status" value="1"/>
</dbReference>
<accession>A0A7W7VXT2</accession>
<dbReference type="RefSeq" id="WP_184938503.1">
    <property type="nucleotide sequence ID" value="NZ_JACHJV010000001.1"/>
</dbReference>
<keyword evidence="3" id="KW-0540">Nuclease</keyword>
<dbReference type="InterPro" id="IPR005135">
    <property type="entry name" value="Endo/exonuclease/phosphatase"/>
</dbReference>
<dbReference type="PANTHER" id="PTHR41349:SF1">
    <property type="entry name" value="PROTEIN CBG08683"/>
    <property type="match status" value="1"/>
</dbReference>
<keyword evidence="3" id="KW-0269">Exonuclease</keyword>
<organism evidence="3 4">
    <name type="scientific">Kitasatospora kifunensis</name>
    <name type="common">Streptomyces kifunensis</name>
    <dbReference type="NCBI Taxonomy" id="58351"/>
    <lineage>
        <taxon>Bacteria</taxon>
        <taxon>Bacillati</taxon>
        <taxon>Actinomycetota</taxon>
        <taxon>Actinomycetes</taxon>
        <taxon>Kitasatosporales</taxon>
        <taxon>Streptomycetaceae</taxon>
        <taxon>Kitasatospora</taxon>
    </lineage>
</organism>
<dbReference type="InterPro" id="IPR036691">
    <property type="entry name" value="Endo/exonu/phosph_ase_sf"/>
</dbReference>
<proteinExistence type="predicted"/>
<dbReference type="AlphaFoldDB" id="A0A7W7VXT2"/>
<gene>
    <name evidence="3" type="ORF">FHR34_004913</name>
</gene>
<keyword evidence="3" id="KW-0255">Endonuclease</keyword>
<comment type="caution">
    <text evidence="3">The sequence shown here is derived from an EMBL/GenBank/DDBJ whole genome shotgun (WGS) entry which is preliminary data.</text>
</comment>
<protein>
    <submittedName>
        <fullName evidence="3">Endonuclease/exonuclease/phosphatase family metal-dependent hydrolase</fullName>
    </submittedName>
</protein>
<dbReference type="GO" id="GO:0004519">
    <property type="term" value="F:endonuclease activity"/>
    <property type="evidence" value="ECO:0007669"/>
    <property type="project" value="UniProtKB-KW"/>
</dbReference>
<dbReference type="PANTHER" id="PTHR41349">
    <property type="match status" value="1"/>
</dbReference>
<name>A0A7W7VXT2_KITKI</name>
<keyword evidence="3" id="KW-0378">Hydrolase</keyword>
<feature type="region of interest" description="Disordered" evidence="1">
    <location>
        <begin position="405"/>
        <end position="436"/>
    </location>
</feature>
<dbReference type="GO" id="GO:0004527">
    <property type="term" value="F:exonuclease activity"/>
    <property type="evidence" value="ECO:0007669"/>
    <property type="project" value="UniProtKB-KW"/>
</dbReference>
<feature type="compositionally biased region" description="Low complexity" evidence="1">
    <location>
        <begin position="1"/>
        <end position="17"/>
    </location>
</feature>
<evidence type="ECO:0000313" key="3">
    <source>
        <dbReference type="EMBL" id="MBB4925920.1"/>
    </source>
</evidence>
<evidence type="ECO:0000256" key="1">
    <source>
        <dbReference type="SAM" id="MobiDB-lite"/>
    </source>
</evidence>
<dbReference type="EMBL" id="JACHJV010000001">
    <property type="protein sequence ID" value="MBB4925920.1"/>
    <property type="molecule type" value="Genomic_DNA"/>
</dbReference>
<sequence length="486" mass="50279">MATGSSLALSSPTSPSGPVEGDKLTFHWSTDVPDATNWVGIYDGTRQPGNGSSLVWKYVPGTSGDLTLDTSALTGGPYTAYLLAKDGYSILAQSTPFSFTPKPVVIAPHSAVDALTATPVRPGGQLRVKLGGLWARPAGNAAGSATFRRISGDSWLSVSADGTVTGTAPGKALAHPAIVTVGVKDSTGATDTVTVQVPVVEPKGKQALKVASWNLWDAGTHSTDGFEKQLRVILTQGWDVVGLQETAGSNAQQLADALGWYAYQSPGSVGVLSRYPLTDVTPVSAALPAAGVTVQLPGGPGIRLWTAHLDENSYGPYAIQDGASPAAVIAAETGSVRYQQAQALIAAIKGEGKGKGEGEGEGKGPVILAGELSSPSHLDWTAATHGSALDWPVTEAFQAAGLTDSFREDHPDPAQDPGTTWSPTRKTRGSKPEPQDRIDYVLYADTGRIELREGHVIATGWPSPEPNAATNGWPSDTAAAVATFAL</sequence>
<feature type="domain" description="Endonuclease/exonuclease/phosphatase" evidence="2">
    <location>
        <begin position="211"/>
        <end position="476"/>
    </location>
</feature>
<dbReference type="Proteomes" id="UP000540506">
    <property type="component" value="Unassembled WGS sequence"/>
</dbReference>
<evidence type="ECO:0000313" key="4">
    <source>
        <dbReference type="Proteomes" id="UP000540506"/>
    </source>
</evidence>
<reference evidence="3 4" key="1">
    <citation type="submission" date="2020-08" db="EMBL/GenBank/DDBJ databases">
        <title>Sequencing the genomes of 1000 actinobacteria strains.</title>
        <authorList>
            <person name="Klenk H.-P."/>
        </authorList>
    </citation>
    <scope>NUCLEOTIDE SEQUENCE [LARGE SCALE GENOMIC DNA]</scope>
    <source>
        <strain evidence="3 4">DSM 41654</strain>
    </source>
</reference>
<feature type="region of interest" description="Disordered" evidence="1">
    <location>
        <begin position="1"/>
        <end position="22"/>
    </location>
</feature>
<keyword evidence="4" id="KW-1185">Reference proteome</keyword>